<dbReference type="EMBL" id="CP001634">
    <property type="protein sequence ID" value="ACR79794.1"/>
    <property type="molecule type" value="Genomic_DNA"/>
</dbReference>
<proteinExistence type="predicted"/>
<accession>C5CI15</accession>
<evidence type="ECO:0008006" key="3">
    <source>
        <dbReference type="Google" id="ProtNLM"/>
    </source>
</evidence>
<reference evidence="1 2" key="1">
    <citation type="submission" date="2009-06" db="EMBL/GenBank/DDBJ databases">
        <title>Complete sequence of Thermotogales bacterium TBF 19.5.1.</title>
        <authorList>
            <consortium name="US DOE Joint Genome Institute"/>
            <person name="Lucas S."/>
            <person name="Copeland A."/>
            <person name="Lapidus A."/>
            <person name="Glavina del Rio T."/>
            <person name="Tice H."/>
            <person name="Bruce D."/>
            <person name="Goodwin L."/>
            <person name="Pitluck S."/>
            <person name="Chertkov O."/>
            <person name="Brettin T."/>
            <person name="Detter J.C."/>
            <person name="Han C."/>
            <person name="Schmutz J."/>
            <person name="Larimer F."/>
            <person name="Land M."/>
            <person name="Hauser L."/>
            <person name="Kyrpides N."/>
            <person name="Ovchinnikova G."/>
            <person name="Noll K."/>
        </authorList>
    </citation>
    <scope>NUCLEOTIDE SEQUENCE [LARGE SCALE GENOMIC DNA]</scope>
    <source>
        <strain evidence="2">ATCC BAA-1733 / DSM 21960 / TBF 19.5.1</strain>
    </source>
</reference>
<gene>
    <name evidence="1" type="ordered locus">Kole_1092</name>
</gene>
<evidence type="ECO:0000313" key="2">
    <source>
        <dbReference type="Proteomes" id="UP000002382"/>
    </source>
</evidence>
<dbReference type="InterPro" id="IPR032606">
    <property type="entry name" value="DUF4895"/>
</dbReference>
<dbReference type="STRING" id="521045.Kole_1092"/>
<keyword evidence="2" id="KW-1185">Reference proteome</keyword>
<name>C5CI15_KOSOT</name>
<dbReference type="OrthoDB" id="43839at2"/>
<dbReference type="HOGENOM" id="CLU_969033_0_0_0"/>
<dbReference type="AlphaFoldDB" id="C5CI15"/>
<sequence>MILFEGPESIKGILEKYYVELELEFKEEAKLLKNKEDVLETSFGHFLTTIVQDELEMFPVLSLFVDSEGRGFFAISSTSPYETTSSIYRVEESKVSEPLMELYRNLFPESTELKIVRTILQAPLRLYFISYLGNERLLKREILKDSISGKGYLRLAKEIDDELYDIYVKTFRRWIQFKWGDSFIFPYQDRVKIIFGIPRLRKEIDISTIIELSRFVRTKLIEKYDTLKPSSITPDMKLAKPAATVFEIPLIASTYWLKNLEHFYHYYFKAIQTMIDSLENFVANNDL</sequence>
<organism evidence="1 2">
    <name type="scientific">Kosmotoga olearia (strain ATCC BAA-1733 / DSM 21960 / TBF 19.5.1)</name>
    <dbReference type="NCBI Taxonomy" id="521045"/>
    <lineage>
        <taxon>Bacteria</taxon>
        <taxon>Thermotogati</taxon>
        <taxon>Thermotogota</taxon>
        <taxon>Thermotogae</taxon>
        <taxon>Kosmotogales</taxon>
        <taxon>Kosmotogaceae</taxon>
        <taxon>Kosmotoga</taxon>
    </lineage>
</organism>
<dbReference type="RefSeq" id="WP_015868452.1">
    <property type="nucleotide sequence ID" value="NC_012785.1"/>
</dbReference>
<reference evidence="1 2" key="2">
    <citation type="journal article" date="2011" name="J. Bacteriol.">
        <title>Genome Sequence of Kosmotoga olearia Strain TBF 19.5.1, a Thermophilic Bacterium with a Wide Growth Temperature Range, Isolated from the Troll B Oil Platform in the North Sea.</title>
        <authorList>
            <person name="Swithers K.S."/>
            <person name="Dipippo J.L."/>
            <person name="Bruce D.C."/>
            <person name="Detter C."/>
            <person name="Tapia R."/>
            <person name="Han S."/>
            <person name="Goodwin L.A."/>
            <person name="Han J."/>
            <person name="Woyke T."/>
            <person name="Pitluck S."/>
            <person name="Pennacchio L."/>
            <person name="Nolan M."/>
            <person name="Mikhailova N."/>
            <person name="Land M.L."/>
            <person name="Nesbo C.L."/>
            <person name="Gogarten J.P."/>
            <person name="Noll K.M."/>
        </authorList>
    </citation>
    <scope>NUCLEOTIDE SEQUENCE [LARGE SCALE GENOMIC DNA]</scope>
    <source>
        <strain evidence="2">ATCC BAA-1733 / DSM 21960 / TBF 19.5.1</strain>
    </source>
</reference>
<dbReference type="KEGG" id="kol:Kole_1092"/>
<dbReference type="Proteomes" id="UP000002382">
    <property type="component" value="Chromosome"/>
</dbReference>
<evidence type="ECO:0000313" key="1">
    <source>
        <dbReference type="EMBL" id="ACR79794.1"/>
    </source>
</evidence>
<dbReference type="Pfam" id="PF16236">
    <property type="entry name" value="DUF4895"/>
    <property type="match status" value="1"/>
</dbReference>
<protein>
    <recommendedName>
        <fullName evidence="3">DUF4895 domain-containing protein</fullName>
    </recommendedName>
</protein>
<dbReference type="eggNOG" id="ENOG50337RT">
    <property type="taxonomic scope" value="Bacteria"/>
</dbReference>